<dbReference type="PANTHER" id="PTHR45138:SF9">
    <property type="entry name" value="DIGUANYLATE CYCLASE DGCM-RELATED"/>
    <property type="match status" value="1"/>
</dbReference>
<dbReference type="Gene3D" id="3.30.70.270">
    <property type="match status" value="1"/>
</dbReference>
<name>A0ABS2CB70_9NEIS</name>
<comment type="caution">
    <text evidence="5">The sequence shown here is derived from an EMBL/GenBank/DDBJ whole genome shotgun (WGS) entry which is preliminary data.</text>
</comment>
<dbReference type="PANTHER" id="PTHR45138">
    <property type="entry name" value="REGULATORY COMPONENTS OF SENSORY TRANSDUCTION SYSTEM"/>
    <property type="match status" value="1"/>
</dbReference>
<evidence type="ECO:0000313" key="6">
    <source>
        <dbReference type="Proteomes" id="UP001195660"/>
    </source>
</evidence>
<dbReference type="EC" id="2.7.7.65" evidence="1"/>
<gene>
    <name evidence="5" type="ORF">GM173_03785</name>
</gene>
<dbReference type="InterPro" id="IPR000160">
    <property type="entry name" value="GGDEF_dom"/>
</dbReference>
<dbReference type="InterPro" id="IPR029787">
    <property type="entry name" value="Nucleotide_cyclase"/>
</dbReference>
<sequence length="595" mass="67694">MRIMNKLSNPTEIARETLKQLAMRRMVPSPDHYEAIYHEIAQTPELERIHPGLKELIEALSLLPQQSPATARQIEQIRQAIQQEKWSEIPESIFRIISSQADQASLTKNWSELIRDLILQWDLRNPSYPPSRKKEALDRVLLNFKQDSTVLNEKLNGLINAWAETGVASATVVDGISNADELSAPLPDTSTSNEVVNWREWRDAFAQALEFGLATKLLHNPDLKAETLAMTLEAKAVDSVAMMEKWLPRLRKFWLKLELENDNEQRLCDGLMGLLRLLTDNMAAIVVDDEWVRGQIAVVQHIMAQPLDMRVIYDAEVGLKEVLFKQSQVKHSLVEAQTVLKNMLTSFIDRLGYMSESTDKYHDKINTYAEKIDSANDLTSIRHVMEDLLQDTRSMQLDVRRSRDDLLEARQQADEAHRRVTELEAELSRLSDKVREDQLTGALNRRGLEDAYEVESARAMRASSPLAIALLDIDNFKKLNDSQGHAAGDSALVHLVKVVKDLVRPTDTVARYGGEEFVVLMPDTDLDSAVQVMLRVQRELTKRFFMHNNEKMLITFSAGVTLYRAGETRDASIERADQAMYQAKKTGKNRVITLD</sequence>
<dbReference type="CDD" id="cd01949">
    <property type="entry name" value="GGDEF"/>
    <property type="match status" value="1"/>
</dbReference>
<accession>A0ABS2CB70</accession>
<keyword evidence="6" id="KW-1185">Reference proteome</keyword>
<dbReference type="NCBIfam" id="TIGR00254">
    <property type="entry name" value="GGDEF"/>
    <property type="match status" value="1"/>
</dbReference>
<evidence type="ECO:0000256" key="1">
    <source>
        <dbReference type="ARBA" id="ARBA00012528"/>
    </source>
</evidence>
<evidence type="ECO:0000313" key="5">
    <source>
        <dbReference type="EMBL" id="MBM5570698.1"/>
    </source>
</evidence>
<organism evidence="5 6">
    <name type="scientific">Deefgea chitinilytica</name>
    <dbReference type="NCBI Taxonomy" id="570276"/>
    <lineage>
        <taxon>Bacteria</taxon>
        <taxon>Pseudomonadati</taxon>
        <taxon>Pseudomonadota</taxon>
        <taxon>Betaproteobacteria</taxon>
        <taxon>Neisseriales</taxon>
        <taxon>Chitinibacteraceae</taxon>
        <taxon>Deefgea</taxon>
    </lineage>
</organism>
<feature type="coiled-coil region" evidence="3">
    <location>
        <begin position="399"/>
        <end position="440"/>
    </location>
</feature>
<keyword evidence="3" id="KW-0175">Coiled coil</keyword>
<dbReference type="PROSITE" id="PS50887">
    <property type="entry name" value="GGDEF"/>
    <property type="match status" value="1"/>
</dbReference>
<dbReference type="SMART" id="SM00267">
    <property type="entry name" value="GGDEF"/>
    <property type="match status" value="1"/>
</dbReference>
<evidence type="ECO:0000256" key="3">
    <source>
        <dbReference type="SAM" id="Coils"/>
    </source>
</evidence>
<dbReference type="InterPro" id="IPR050469">
    <property type="entry name" value="Diguanylate_Cyclase"/>
</dbReference>
<dbReference type="Proteomes" id="UP001195660">
    <property type="component" value="Unassembled WGS sequence"/>
</dbReference>
<evidence type="ECO:0000256" key="2">
    <source>
        <dbReference type="ARBA" id="ARBA00034247"/>
    </source>
</evidence>
<dbReference type="EMBL" id="WOFE01000001">
    <property type="protein sequence ID" value="MBM5570698.1"/>
    <property type="molecule type" value="Genomic_DNA"/>
</dbReference>
<dbReference type="InterPro" id="IPR043128">
    <property type="entry name" value="Rev_trsase/Diguanyl_cyclase"/>
</dbReference>
<comment type="catalytic activity">
    <reaction evidence="2">
        <text>2 GTP = 3',3'-c-di-GMP + 2 diphosphate</text>
        <dbReference type="Rhea" id="RHEA:24898"/>
        <dbReference type="ChEBI" id="CHEBI:33019"/>
        <dbReference type="ChEBI" id="CHEBI:37565"/>
        <dbReference type="ChEBI" id="CHEBI:58805"/>
        <dbReference type="EC" id="2.7.7.65"/>
    </reaction>
</comment>
<feature type="domain" description="GGDEF" evidence="4">
    <location>
        <begin position="464"/>
        <end position="595"/>
    </location>
</feature>
<proteinExistence type="predicted"/>
<protein>
    <recommendedName>
        <fullName evidence="1">diguanylate cyclase</fullName>
        <ecNumber evidence="1">2.7.7.65</ecNumber>
    </recommendedName>
</protein>
<evidence type="ECO:0000259" key="4">
    <source>
        <dbReference type="PROSITE" id="PS50887"/>
    </source>
</evidence>
<dbReference type="Pfam" id="PF00990">
    <property type="entry name" value="GGDEF"/>
    <property type="match status" value="1"/>
</dbReference>
<dbReference type="SUPFAM" id="SSF55073">
    <property type="entry name" value="Nucleotide cyclase"/>
    <property type="match status" value="1"/>
</dbReference>
<reference evidence="5 6" key="1">
    <citation type="submission" date="2019-11" db="EMBL/GenBank/DDBJ databases">
        <title>Novel Deefgea species.</title>
        <authorList>
            <person name="Han J.-H."/>
        </authorList>
    </citation>
    <scope>NUCLEOTIDE SEQUENCE [LARGE SCALE GENOMIC DNA]</scope>
    <source>
        <strain evidence="5 6">LMG 24817</strain>
    </source>
</reference>